<protein>
    <submittedName>
        <fullName evidence="1">Uncharacterized protein</fullName>
    </submittedName>
</protein>
<reference evidence="1" key="1">
    <citation type="submission" date="2022-01" db="EMBL/GenBank/DDBJ databases">
        <title>Paenibacillus spongiae sp. nov., isolated from marine sponge.</title>
        <authorList>
            <person name="Li Z."/>
            <person name="Zhang M."/>
        </authorList>
    </citation>
    <scope>NUCLEOTIDE SEQUENCE</scope>
    <source>
        <strain evidence="1">PHS-Z3</strain>
    </source>
</reference>
<gene>
    <name evidence="1" type="ORF">L1F29_13670</name>
</gene>
<evidence type="ECO:0000313" key="2">
    <source>
        <dbReference type="Proteomes" id="UP001057877"/>
    </source>
</evidence>
<proteinExistence type="predicted"/>
<name>A0ABY5SJM8_9BACL</name>
<dbReference type="Proteomes" id="UP001057877">
    <property type="component" value="Chromosome"/>
</dbReference>
<sequence length="46" mass="5605">MILKKRQRSPLFPDFNLKKWNSRKSGNNSDRKNILPAQRVVFQWFN</sequence>
<accession>A0ABY5SJM8</accession>
<dbReference type="EMBL" id="CP091430">
    <property type="protein sequence ID" value="UVI32808.1"/>
    <property type="molecule type" value="Genomic_DNA"/>
</dbReference>
<keyword evidence="2" id="KW-1185">Reference proteome</keyword>
<dbReference type="RefSeq" id="WP_258388858.1">
    <property type="nucleotide sequence ID" value="NZ_CP091430.1"/>
</dbReference>
<evidence type="ECO:0000313" key="1">
    <source>
        <dbReference type="EMBL" id="UVI32808.1"/>
    </source>
</evidence>
<organism evidence="1 2">
    <name type="scientific">Paenibacillus spongiae</name>
    <dbReference type="NCBI Taxonomy" id="2909671"/>
    <lineage>
        <taxon>Bacteria</taxon>
        <taxon>Bacillati</taxon>
        <taxon>Bacillota</taxon>
        <taxon>Bacilli</taxon>
        <taxon>Bacillales</taxon>
        <taxon>Paenibacillaceae</taxon>
        <taxon>Paenibacillus</taxon>
    </lineage>
</organism>